<organism evidence="1">
    <name type="scientific">Cydia pomonella granulosis virus</name>
    <name type="common">CpGV</name>
    <name type="synonym">Cydia pomonella granulovirus</name>
    <dbReference type="NCBI Taxonomy" id="28289"/>
    <lineage>
        <taxon>Viruses</taxon>
        <taxon>Viruses incertae sedis</taxon>
        <taxon>Naldaviricetes</taxon>
        <taxon>Lefavirales</taxon>
        <taxon>Baculoviridae</taxon>
        <taxon>Betabaculovirus</taxon>
        <taxon>Betabaculovirus cypomonellae</taxon>
    </lineage>
</organism>
<proteinExistence type="predicted"/>
<gene>
    <name evidence="1" type="primary">orf44</name>
</gene>
<sequence>MLLIVHSLTVSSNTRVAINNTMEHYLVHIVDNIFWTRHSSHKIIQDQAILCVEDHATPTLYQTSNFMLLHTNALNFLKDIYKTHKFLKKYLHTTATIVCGDIHLTLPTLAHFLRTHHGMRIESAVAFLEERCSEVVVPLTEMGRLQEVHDFVYEAGAEILNLDDNDTLNEEDLQPSITEDMIDNFLRSNNDHNYFSISTKFINTYLC</sequence>
<reference evidence="1" key="1">
    <citation type="journal article" date="2014" name="Proc. Natl. Acad. Sci. U.S.A.">
        <title>Baculovirus resistance in codling moth is virus isolate-dependent and the consequence of a mutation in viral gene pe38.</title>
        <authorList>
            <person name="Gebhardt M.M."/>
            <person name="Eberle K.E."/>
            <person name="Radtke P."/>
            <person name="Jehle J.A."/>
        </authorList>
    </citation>
    <scope>NUCLEOTIDE SEQUENCE</scope>
    <source>
        <strain evidence="1">CpGV-S</strain>
    </source>
</reference>
<name>A0A097P0M3_GVCP</name>
<dbReference type="EMBL" id="KM217573">
    <property type="protein sequence ID" value="AIU36690.1"/>
    <property type="molecule type" value="Genomic_DNA"/>
</dbReference>
<organismHost>
    <name type="scientific">Cydia pomonella</name>
    <name type="common">Codling moth</name>
    <dbReference type="NCBI Taxonomy" id="82600"/>
</organismHost>
<protein>
    <submittedName>
        <fullName evidence="1 2">ORF44</fullName>
    </submittedName>
</protein>
<reference evidence="2" key="2">
    <citation type="journal article" date="2019" name="Virology">
        <title>Single nucleotide polymorphism (SNP) frequencies and distribution reveal complex genetic composition of seven novel natural isolates of Cydia pomonella granulovirus.</title>
        <authorList>
            <person name="Fan J."/>
            <person name="Wennmann J.T."/>
            <person name="Wang D."/>
            <person name="Jehle J.A."/>
        </authorList>
    </citation>
    <scope>NUCLEOTIDE SEQUENCE</scope>
    <source>
        <strain evidence="2">CpGV-WW</strain>
    </source>
</reference>
<accession>A0A097P0M3</accession>
<evidence type="ECO:0000313" key="1">
    <source>
        <dbReference type="EMBL" id="AIU36690.1"/>
    </source>
</evidence>
<dbReference type="EMBL" id="MN696169">
    <property type="protein sequence ID" value="QGY99896.1"/>
    <property type="molecule type" value="Genomic_DNA"/>
</dbReference>
<evidence type="ECO:0000313" key="2">
    <source>
        <dbReference type="EMBL" id="QGY99896.1"/>
    </source>
</evidence>